<keyword evidence="2 9" id="KW-0813">Transport</keyword>
<protein>
    <recommendedName>
        <fullName evidence="9">TRAP transporter small permease protein</fullName>
    </recommendedName>
</protein>
<dbReference type="GO" id="GO:0015740">
    <property type="term" value="P:C4-dicarboxylate transport"/>
    <property type="evidence" value="ECO:0007669"/>
    <property type="project" value="TreeGrafter"/>
</dbReference>
<dbReference type="Proteomes" id="UP000530571">
    <property type="component" value="Unassembled WGS sequence"/>
</dbReference>
<dbReference type="RefSeq" id="WP_183482808.1">
    <property type="nucleotide sequence ID" value="NZ_JACIDZ010000002.1"/>
</dbReference>
<dbReference type="InterPro" id="IPR055348">
    <property type="entry name" value="DctQ"/>
</dbReference>
<evidence type="ECO:0000256" key="2">
    <source>
        <dbReference type="ARBA" id="ARBA00022448"/>
    </source>
</evidence>
<dbReference type="EMBL" id="JACIDZ010000002">
    <property type="protein sequence ID" value="MBB4120887.1"/>
    <property type="molecule type" value="Genomic_DNA"/>
</dbReference>
<evidence type="ECO:0000256" key="7">
    <source>
        <dbReference type="ARBA" id="ARBA00023136"/>
    </source>
</evidence>
<dbReference type="PANTHER" id="PTHR35011:SF11">
    <property type="entry name" value="TRAP TRANSPORTER SMALL PERMEASE PROTEIN"/>
    <property type="match status" value="1"/>
</dbReference>
<feature type="domain" description="Tripartite ATP-independent periplasmic transporters DctQ component" evidence="10">
    <location>
        <begin position="26"/>
        <end position="154"/>
    </location>
</feature>
<evidence type="ECO:0000256" key="4">
    <source>
        <dbReference type="ARBA" id="ARBA00022519"/>
    </source>
</evidence>
<keyword evidence="5 9" id="KW-0812">Transmembrane</keyword>
<dbReference type="PANTHER" id="PTHR35011">
    <property type="entry name" value="2,3-DIKETO-L-GULONATE TRAP TRANSPORTER SMALL PERMEASE PROTEIN YIAM"/>
    <property type="match status" value="1"/>
</dbReference>
<evidence type="ECO:0000256" key="9">
    <source>
        <dbReference type="RuleBase" id="RU369079"/>
    </source>
</evidence>
<dbReference type="InterPro" id="IPR007387">
    <property type="entry name" value="TRAP_DctQ"/>
</dbReference>
<comment type="similarity">
    <text evidence="8 9">Belongs to the TRAP transporter small permease family.</text>
</comment>
<evidence type="ECO:0000256" key="6">
    <source>
        <dbReference type="ARBA" id="ARBA00022989"/>
    </source>
</evidence>
<keyword evidence="7 9" id="KW-0472">Membrane</keyword>
<dbReference type="AlphaFoldDB" id="A0A7W6KGY8"/>
<evidence type="ECO:0000256" key="8">
    <source>
        <dbReference type="ARBA" id="ARBA00038436"/>
    </source>
</evidence>
<comment type="caution">
    <text evidence="11">The sequence shown here is derived from an EMBL/GenBank/DDBJ whole genome shotgun (WGS) entry which is preliminary data.</text>
</comment>
<comment type="subunit">
    <text evidence="9">The complex comprises the extracytoplasmic solute receptor protein and the two transmembrane proteins.</text>
</comment>
<keyword evidence="6 9" id="KW-1133">Transmembrane helix</keyword>
<evidence type="ECO:0000259" key="10">
    <source>
        <dbReference type="Pfam" id="PF04290"/>
    </source>
</evidence>
<keyword evidence="12" id="KW-1185">Reference proteome</keyword>
<comment type="subcellular location">
    <subcellularLocation>
        <location evidence="1 9">Cell inner membrane</location>
        <topology evidence="1 9">Multi-pass membrane protein</topology>
    </subcellularLocation>
</comment>
<reference evidence="11 12" key="1">
    <citation type="submission" date="2020-08" db="EMBL/GenBank/DDBJ databases">
        <title>Genomic Encyclopedia of Type Strains, Phase IV (KMG-IV): sequencing the most valuable type-strain genomes for metagenomic binning, comparative biology and taxonomic classification.</title>
        <authorList>
            <person name="Goeker M."/>
        </authorList>
    </citation>
    <scope>NUCLEOTIDE SEQUENCE [LARGE SCALE GENOMIC DNA]</scope>
    <source>
        <strain evidence="11 12">DSM 28101</strain>
    </source>
</reference>
<sequence>MKSVAQVLGVVARIALWGAAIGLTLMTVFIAWQVFGRYVLNSTPIWTEQTSVLLMGWFIFLGAAVGIREGYHLSFDILIHVIPKKLKLTFFTISDAFVIAFSVGMVVYGSQLVIGTWSATTPSLGIPGGIDYLSLVCGGVLMAIFSLERIARRAAGLPTARFGETDLFDEE</sequence>
<organism evidence="11 12">
    <name type="scientific">Martelella radicis</name>
    <dbReference type="NCBI Taxonomy" id="1397476"/>
    <lineage>
        <taxon>Bacteria</taxon>
        <taxon>Pseudomonadati</taxon>
        <taxon>Pseudomonadota</taxon>
        <taxon>Alphaproteobacteria</taxon>
        <taxon>Hyphomicrobiales</taxon>
        <taxon>Aurantimonadaceae</taxon>
        <taxon>Martelella</taxon>
    </lineage>
</organism>
<evidence type="ECO:0000313" key="11">
    <source>
        <dbReference type="EMBL" id="MBB4120887.1"/>
    </source>
</evidence>
<accession>A0A7W6KGY8</accession>
<gene>
    <name evidence="11" type="ORF">GGR30_000798</name>
</gene>
<dbReference type="Pfam" id="PF04290">
    <property type="entry name" value="DctQ"/>
    <property type="match status" value="1"/>
</dbReference>
<feature type="transmembrane region" description="Helical" evidence="9">
    <location>
        <begin position="50"/>
        <end position="67"/>
    </location>
</feature>
<evidence type="ECO:0000256" key="1">
    <source>
        <dbReference type="ARBA" id="ARBA00004429"/>
    </source>
</evidence>
<keyword evidence="3" id="KW-1003">Cell membrane</keyword>
<evidence type="ECO:0000256" key="5">
    <source>
        <dbReference type="ARBA" id="ARBA00022692"/>
    </source>
</evidence>
<name>A0A7W6KGY8_9HYPH</name>
<dbReference type="GO" id="GO:0005886">
    <property type="term" value="C:plasma membrane"/>
    <property type="evidence" value="ECO:0007669"/>
    <property type="project" value="UniProtKB-SubCell"/>
</dbReference>
<feature type="transmembrane region" description="Helical" evidence="9">
    <location>
        <begin position="129"/>
        <end position="147"/>
    </location>
</feature>
<keyword evidence="4 9" id="KW-0997">Cell inner membrane</keyword>
<proteinExistence type="inferred from homology"/>
<evidence type="ECO:0000256" key="3">
    <source>
        <dbReference type="ARBA" id="ARBA00022475"/>
    </source>
</evidence>
<evidence type="ECO:0000313" key="12">
    <source>
        <dbReference type="Proteomes" id="UP000530571"/>
    </source>
</evidence>
<feature type="transmembrane region" description="Helical" evidence="9">
    <location>
        <begin position="88"/>
        <end position="109"/>
    </location>
</feature>
<comment type="function">
    <text evidence="9">Part of the tripartite ATP-independent periplasmic (TRAP) transport system.</text>
</comment>
<dbReference type="GO" id="GO:0022857">
    <property type="term" value="F:transmembrane transporter activity"/>
    <property type="evidence" value="ECO:0007669"/>
    <property type="project" value="UniProtKB-UniRule"/>
</dbReference>
<feature type="transmembrane region" description="Helical" evidence="9">
    <location>
        <begin position="7"/>
        <end position="30"/>
    </location>
</feature>